<reference evidence="1 2" key="1">
    <citation type="submission" date="2024-10" db="EMBL/GenBank/DDBJ databases">
        <title>The Natural Products Discovery Center: Release of the First 8490 Sequenced Strains for Exploring Actinobacteria Biosynthetic Diversity.</title>
        <authorList>
            <person name="Kalkreuter E."/>
            <person name="Kautsar S.A."/>
            <person name="Yang D."/>
            <person name="Bader C.D."/>
            <person name="Teijaro C.N."/>
            <person name="Fluegel L."/>
            <person name="Davis C.M."/>
            <person name="Simpson J.R."/>
            <person name="Lauterbach L."/>
            <person name="Steele A.D."/>
            <person name="Gui C."/>
            <person name="Meng S."/>
            <person name="Li G."/>
            <person name="Viehrig K."/>
            <person name="Ye F."/>
            <person name="Su P."/>
            <person name="Kiefer A.F."/>
            <person name="Nichols A."/>
            <person name="Cepeda A.J."/>
            <person name="Yan W."/>
            <person name="Fan B."/>
            <person name="Jiang Y."/>
            <person name="Adhikari A."/>
            <person name="Zheng C.-J."/>
            <person name="Schuster L."/>
            <person name="Cowan T.M."/>
            <person name="Smanski M.J."/>
            <person name="Chevrette M.G."/>
            <person name="De Carvalho L.P.S."/>
            <person name="Shen B."/>
        </authorList>
    </citation>
    <scope>NUCLEOTIDE SEQUENCE [LARGE SCALE GENOMIC DNA]</scope>
    <source>
        <strain evidence="1 2">NPDC051599</strain>
    </source>
</reference>
<dbReference type="RefSeq" id="WP_398655674.1">
    <property type="nucleotide sequence ID" value="NZ_JBITDC010000003.1"/>
</dbReference>
<sequence length="103" mass="11429">MPHCIVRIFEPLLRLLLPAPGHHRSPDQPSADLCVDAPIACPSRASASPVLRGEGIGLVRPYLAAHERREQQRRPARRHVVRLAVHGIDIDARLVGGMEVRAW</sequence>
<evidence type="ECO:0008006" key="3">
    <source>
        <dbReference type="Google" id="ProtNLM"/>
    </source>
</evidence>
<keyword evidence="2" id="KW-1185">Reference proteome</keyword>
<dbReference type="Proteomes" id="UP001612415">
    <property type="component" value="Unassembled WGS sequence"/>
</dbReference>
<proteinExistence type="predicted"/>
<name>A0ABW7XXF6_STRCE</name>
<evidence type="ECO:0000313" key="1">
    <source>
        <dbReference type="EMBL" id="MFI5674769.1"/>
    </source>
</evidence>
<organism evidence="1 2">
    <name type="scientific">Streptomyces cellulosae</name>
    <dbReference type="NCBI Taxonomy" id="1968"/>
    <lineage>
        <taxon>Bacteria</taxon>
        <taxon>Bacillati</taxon>
        <taxon>Actinomycetota</taxon>
        <taxon>Actinomycetes</taxon>
        <taxon>Kitasatosporales</taxon>
        <taxon>Streptomycetaceae</taxon>
        <taxon>Streptomyces</taxon>
    </lineage>
</organism>
<dbReference type="EMBL" id="JBITDC010000003">
    <property type="protein sequence ID" value="MFI5674769.1"/>
    <property type="molecule type" value="Genomic_DNA"/>
</dbReference>
<protein>
    <recommendedName>
        <fullName evidence="3">Secreted protein</fullName>
    </recommendedName>
</protein>
<accession>A0ABW7XXF6</accession>
<gene>
    <name evidence="1" type="ORF">ACIA8P_08895</name>
</gene>
<evidence type="ECO:0000313" key="2">
    <source>
        <dbReference type="Proteomes" id="UP001612415"/>
    </source>
</evidence>
<comment type="caution">
    <text evidence="1">The sequence shown here is derived from an EMBL/GenBank/DDBJ whole genome shotgun (WGS) entry which is preliminary data.</text>
</comment>